<feature type="transmembrane region" description="Helical" evidence="5">
    <location>
        <begin position="216"/>
        <end position="235"/>
    </location>
</feature>
<accession>A0A6A6UAV3</accession>
<evidence type="ECO:0008006" key="8">
    <source>
        <dbReference type="Google" id="ProtNLM"/>
    </source>
</evidence>
<dbReference type="GO" id="GO:0015179">
    <property type="term" value="F:L-amino acid transmembrane transporter activity"/>
    <property type="evidence" value="ECO:0007669"/>
    <property type="project" value="TreeGrafter"/>
</dbReference>
<comment type="subcellular location">
    <subcellularLocation>
        <location evidence="1">Membrane</location>
        <topology evidence="1">Multi-pass membrane protein</topology>
    </subcellularLocation>
</comment>
<dbReference type="PIRSF" id="PIRSF006060">
    <property type="entry name" value="AA_transporter"/>
    <property type="match status" value="1"/>
</dbReference>
<dbReference type="EMBL" id="MU004236">
    <property type="protein sequence ID" value="KAF2668443.1"/>
    <property type="molecule type" value="Genomic_DNA"/>
</dbReference>
<gene>
    <name evidence="6" type="ORF">BT63DRAFT_425762</name>
</gene>
<feature type="transmembrane region" description="Helical" evidence="5">
    <location>
        <begin position="367"/>
        <end position="384"/>
    </location>
</feature>
<dbReference type="AlphaFoldDB" id="A0A6A6UAV3"/>
<evidence type="ECO:0000313" key="7">
    <source>
        <dbReference type="Proteomes" id="UP000799302"/>
    </source>
</evidence>
<dbReference type="PANTHER" id="PTHR11785">
    <property type="entry name" value="AMINO ACID TRANSPORTER"/>
    <property type="match status" value="1"/>
</dbReference>
<keyword evidence="7" id="KW-1185">Reference proteome</keyword>
<dbReference type="Proteomes" id="UP000799302">
    <property type="component" value="Unassembled WGS sequence"/>
</dbReference>
<dbReference type="Gene3D" id="1.20.1740.10">
    <property type="entry name" value="Amino acid/polyamine transporter I"/>
    <property type="match status" value="1"/>
</dbReference>
<evidence type="ECO:0000256" key="2">
    <source>
        <dbReference type="ARBA" id="ARBA00022692"/>
    </source>
</evidence>
<evidence type="ECO:0000256" key="1">
    <source>
        <dbReference type="ARBA" id="ARBA00004141"/>
    </source>
</evidence>
<feature type="transmembrane region" description="Helical" evidence="5">
    <location>
        <begin position="328"/>
        <end position="355"/>
    </location>
</feature>
<feature type="transmembrane region" description="Helical" evidence="5">
    <location>
        <begin position="161"/>
        <end position="184"/>
    </location>
</feature>
<dbReference type="GO" id="GO:0016020">
    <property type="term" value="C:membrane"/>
    <property type="evidence" value="ECO:0007669"/>
    <property type="project" value="UniProtKB-SubCell"/>
</dbReference>
<keyword evidence="2 5" id="KW-0812">Transmembrane</keyword>
<feature type="transmembrane region" description="Helical" evidence="5">
    <location>
        <begin position="404"/>
        <end position="429"/>
    </location>
</feature>
<dbReference type="InterPro" id="IPR050598">
    <property type="entry name" value="AminoAcid_Transporter"/>
</dbReference>
<evidence type="ECO:0000256" key="5">
    <source>
        <dbReference type="SAM" id="Phobius"/>
    </source>
</evidence>
<feature type="transmembrane region" description="Helical" evidence="5">
    <location>
        <begin position="302"/>
        <end position="322"/>
    </location>
</feature>
<dbReference type="InterPro" id="IPR002293">
    <property type="entry name" value="AA/rel_permease1"/>
</dbReference>
<proteinExistence type="predicted"/>
<keyword evidence="3 5" id="KW-1133">Transmembrane helix</keyword>
<dbReference type="PANTHER" id="PTHR11785:SF382">
    <property type="entry name" value="LOW-AFFINITY METHIONINE PERMEASE"/>
    <property type="match status" value="1"/>
</dbReference>
<evidence type="ECO:0000256" key="4">
    <source>
        <dbReference type="ARBA" id="ARBA00023136"/>
    </source>
</evidence>
<dbReference type="OrthoDB" id="5982228at2759"/>
<name>A0A6A6UAV3_9PEZI</name>
<keyword evidence="4 5" id="KW-0472">Membrane</keyword>
<dbReference type="Pfam" id="PF13520">
    <property type="entry name" value="AA_permease_2"/>
    <property type="match status" value="1"/>
</dbReference>
<evidence type="ECO:0000313" key="6">
    <source>
        <dbReference type="EMBL" id="KAF2668443.1"/>
    </source>
</evidence>
<organism evidence="6 7">
    <name type="scientific">Microthyrium microscopicum</name>
    <dbReference type="NCBI Taxonomy" id="703497"/>
    <lineage>
        <taxon>Eukaryota</taxon>
        <taxon>Fungi</taxon>
        <taxon>Dikarya</taxon>
        <taxon>Ascomycota</taxon>
        <taxon>Pezizomycotina</taxon>
        <taxon>Dothideomycetes</taxon>
        <taxon>Dothideomycetes incertae sedis</taxon>
        <taxon>Microthyriales</taxon>
        <taxon>Microthyriaceae</taxon>
        <taxon>Microthyrium</taxon>
    </lineage>
</organism>
<sequence length="494" mass="54839">MAGNAIMCGIQLLKATHPEGADPDGRQVRGIAICLTTGALFIHGLSRRGGLALSNCFAVVKLGMLLVIIGTTIAYLVGSIGPSPALETTAWAQQPFFSHGTISKNTTFLENIYLENSFKKPSNDPHGYSDAFLAVIYTFWGFEQANYVLGEINSPHRKFPIALGLSVSIVSVLYVAVNICYWAVVPQYIAAKPNQNIAEAFFTITLGSLRPDYPYLGIRIASAFIAVSTLGNLIVMSYTATRVKQEIAKEGFLPLPKFFVPNYDISIGRIIIWMQRMSFLPQRWPFSQRWLAPINFREGTPVGASILHLISCSILFVATAHMRATDAYIVLTGISSYLINGFFGCLLALGILWLRLFRSKEWKKKSAAVRPSVSIAAAAIYLVLNALPVISNCMPSRQQSPLKWYLLPLVSWGTLVCGLLWYLGFLMIVRRKDRKTNTVIAVIKRPDVREDPPYSGIWVQVHETSFIDRLPTEEADRFQHDKAINIETRDGADV</sequence>
<evidence type="ECO:0000256" key="3">
    <source>
        <dbReference type="ARBA" id="ARBA00022989"/>
    </source>
</evidence>
<protein>
    <recommendedName>
        <fullName evidence="8">Amino acid transporter</fullName>
    </recommendedName>
</protein>
<reference evidence="6" key="1">
    <citation type="journal article" date="2020" name="Stud. Mycol.">
        <title>101 Dothideomycetes genomes: a test case for predicting lifestyles and emergence of pathogens.</title>
        <authorList>
            <person name="Haridas S."/>
            <person name="Albert R."/>
            <person name="Binder M."/>
            <person name="Bloem J."/>
            <person name="Labutti K."/>
            <person name="Salamov A."/>
            <person name="Andreopoulos B."/>
            <person name="Baker S."/>
            <person name="Barry K."/>
            <person name="Bills G."/>
            <person name="Bluhm B."/>
            <person name="Cannon C."/>
            <person name="Castanera R."/>
            <person name="Culley D."/>
            <person name="Daum C."/>
            <person name="Ezra D."/>
            <person name="Gonzalez J."/>
            <person name="Henrissat B."/>
            <person name="Kuo A."/>
            <person name="Liang C."/>
            <person name="Lipzen A."/>
            <person name="Lutzoni F."/>
            <person name="Magnuson J."/>
            <person name="Mondo S."/>
            <person name="Nolan M."/>
            <person name="Ohm R."/>
            <person name="Pangilinan J."/>
            <person name="Park H.-J."/>
            <person name="Ramirez L."/>
            <person name="Alfaro M."/>
            <person name="Sun H."/>
            <person name="Tritt A."/>
            <person name="Yoshinaga Y."/>
            <person name="Zwiers L.-H."/>
            <person name="Turgeon B."/>
            <person name="Goodwin S."/>
            <person name="Spatafora J."/>
            <person name="Crous P."/>
            <person name="Grigoriev I."/>
        </authorList>
    </citation>
    <scope>NUCLEOTIDE SEQUENCE</scope>
    <source>
        <strain evidence="6">CBS 115976</strain>
    </source>
</reference>
<feature type="transmembrane region" description="Helical" evidence="5">
    <location>
        <begin position="58"/>
        <end position="77"/>
    </location>
</feature>
<feature type="transmembrane region" description="Helical" evidence="5">
    <location>
        <begin position="131"/>
        <end position="149"/>
    </location>
</feature>